<dbReference type="PANTHER" id="PTHR47129:SF1">
    <property type="entry name" value="NMRA-LIKE DOMAIN-CONTAINING PROTEIN"/>
    <property type="match status" value="1"/>
</dbReference>
<dbReference type="EMBL" id="VNKQ01000010">
    <property type="protein sequence ID" value="KAG0648531.1"/>
    <property type="molecule type" value="Genomic_DNA"/>
</dbReference>
<dbReference type="Gene3D" id="3.40.50.720">
    <property type="entry name" value="NAD(P)-binding Rossmann-like Domain"/>
    <property type="match status" value="1"/>
</dbReference>
<sequence length="308" mass="34287">MLALTGCTGKIGGAVLSALLSQNLIPPSSLVICTSSDPEDARFARLREQGASIRRSNYDEPESMVKAFAGCEKLFLVSSPRIELDFHGAARGQGRERHHFAAIDAAVRAGVKHVYYTSLAFGADSQAGVMQAHLRTEAYLKGLGFKWTIIREGLYNESWPLYLGYYWDLARDEREEVVIAGDGQVSWTSIADLGLATAVVIADGMERWEGKTFYLSSSETRSLRDLAKVVSQVKGREIVTKVVGKEDFVEHYVQRGRDRASVEWWVSSYEALERGECDIKDPTFNKLIEERGVKPKPIEDTVREMLAS</sequence>
<name>A0A9P6VI36_9HELO</name>
<evidence type="ECO:0000313" key="2">
    <source>
        <dbReference type="EMBL" id="KAG0648531.1"/>
    </source>
</evidence>
<evidence type="ECO:0000313" key="3">
    <source>
        <dbReference type="Proteomes" id="UP000785200"/>
    </source>
</evidence>
<accession>A0A9P6VI36</accession>
<proteinExistence type="predicted"/>
<reference evidence="2" key="1">
    <citation type="submission" date="2019-07" db="EMBL/GenBank/DDBJ databases">
        <title>Hyphodiscus hymeniophilus genome sequencing and assembly.</title>
        <authorList>
            <person name="Kramer G."/>
            <person name="Nodwell J."/>
        </authorList>
    </citation>
    <scope>NUCLEOTIDE SEQUENCE</scope>
    <source>
        <strain evidence="2">ATCC 34498</strain>
    </source>
</reference>
<dbReference type="InterPro" id="IPR052718">
    <property type="entry name" value="NmrA-type_oxidoreductase"/>
</dbReference>
<dbReference type="InterPro" id="IPR008030">
    <property type="entry name" value="NmrA-like"/>
</dbReference>
<dbReference type="Proteomes" id="UP000785200">
    <property type="component" value="Unassembled WGS sequence"/>
</dbReference>
<protein>
    <recommendedName>
        <fullName evidence="1">NmrA-like domain-containing protein</fullName>
    </recommendedName>
</protein>
<dbReference type="SUPFAM" id="SSF51735">
    <property type="entry name" value="NAD(P)-binding Rossmann-fold domains"/>
    <property type="match status" value="1"/>
</dbReference>
<evidence type="ECO:0000259" key="1">
    <source>
        <dbReference type="Pfam" id="PF05368"/>
    </source>
</evidence>
<feature type="domain" description="NmrA-like" evidence="1">
    <location>
        <begin position="3"/>
        <end position="250"/>
    </location>
</feature>
<dbReference type="PANTHER" id="PTHR47129">
    <property type="entry name" value="QUINONE OXIDOREDUCTASE 2"/>
    <property type="match status" value="1"/>
</dbReference>
<comment type="caution">
    <text evidence="2">The sequence shown here is derived from an EMBL/GenBank/DDBJ whole genome shotgun (WGS) entry which is preliminary data.</text>
</comment>
<dbReference type="Pfam" id="PF05368">
    <property type="entry name" value="NmrA"/>
    <property type="match status" value="1"/>
</dbReference>
<dbReference type="OrthoDB" id="419598at2759"/>
<gene>
    <name evidence="2" type="ORF">D0Z07_5573</name>
</gene>
<dbReference type="AlphaFoldDB" id="A0A9P6VI36"/>
<keyword evidence="3" id="KW-1185">Reference proteome</keyword>
<dbReference type="Gene3D" id="3.90.25.10">
    <property type="entry name" value="UDP-galactose 4-epimerase, domain 1"/>
    <property type="match status" value="1"/>
</dbReference>
<dbReference type="InterPro" id="IPR036291">
    <property type="entry name" value="NAD(P)-bd_dom_sf"/>
</dbReference>
<organism evidence="2 3">
    <name type="scientific">Hyphodiscus hymeniophilus</name>
    <dbReference type="NCBI Taxonomy" id="353542"/>
    <lineage>
        <taxon>Eukaryota</taxon>
        <taxon>Fungi</taxon>
        <taxon>Dikarya</taxon>
        <taxon>Ascomycota</taxon>
        <taxon>Pezizomycotina</taxon>
        <taxon>Leotiomycetes</taxon>
        <taxon>Helotiales</taxon>
        <taxon>Hyphodiscaceae</taxon>
        <taxon>Hyphodiscus</taxon>
    </lineage>
</organism>